<organism evidence="2 3">
    <name type="scientific">Heracleum sosnowskyi</name>
    <dbReference type="NCBI Taxonomy" id="360622"/>
    <lineage>
        <taxon>Eukaryota</taxon>
        <taxon>Viridiplantae</taxon>
        <taxon>Streptophyta</taxon>
        <taxon>Embryophyta</taxon>
        <taxon>Tracheophyta</taxon>
        <taxon>Spermatophyta</taxon>
        <taxon>Magnoliopsida</taxon>
        <taxon>eudicotyledons</taxon>
        <taxon>Gunneridae</taxon>
        <taxon>Pentapetalae</taxon>
        <taxon>asterids</taxon>
        <taxon>campanulids</taxon>
        <taxon>Apiales</taxon>
        <taxon>Apiaceae</taxon>
        <taxon>Apioideae</taxon>
        <taxon>apioid superclade</taxon>
        <taxon>Tordylieae</taxon>
        <taxon>Tordyliinae</taxon>
        <taxon>Heracleum</taxon>
    </lineage>
</organism>
<reference evidence="2" key="1">
    <citation type="submission" date="2023-02" db="EMBL/GenBank/DDBJ databases">
        <title>Genome of toxic invasive species Heracleum sosnowskyi carries increased number of genes despite the absence of recent whole-genome duplications.</title>
        <authorList>
            <person name="Schelkunov M."/>
            <person name="Shtratnikova V."/>
            <person name="Makarenko M."/>
            <person name="Klepikova A."/>
            <person name="Omelchenko D."/>
            <person name="Novikova G."/>
            <person name="Obukhova E."/>
            <person name="Bogdanov V."/>
            <person name="Penin A."/>
            <person name="Logacheva M."/>
        </authorList>
    </citation>
    <scope>NUCLEOTIDE SEQUENCE</scope>
    <source>
        <strain evidence="2">Hsosn_3</strain>
        <tissue evidence="2">Leaf</tissue>
    </source>
</reference>
<dbReference type="Proteomes" id="UP001237642">
    <property type="component" value="Unassembled WGS sequence"/>
</dbReference>
<proteinExistence type="predicted"/>
<reference evidence="2" key="2">
    <citation type="submission" date="2023-05" db="EMBL/GenBank/DDBJ databases">
        <authorList>
            <person name="Schelkunov M.I."/>
        </authorList>
    </citation>
    <scope>NUCLEOTIDE SEQUENCE</scope>
    <source>
        <strain evidence="2">Hsosn_3</strain>
        <tissue evidence="2">Leaf</tissue>
    </source>
</reference>
<gene>
    <name evidence="2" type="ORF">POM88_033746</name>
</gene>
<dbReference type="SUPFAM" id="SSF81383">
    <property type="entry name" value="F-box domain"/>
    <property type="match status" value="1"/>
</dbReference>
<keyword evidence="3" id="KW-1185">Reference proteome</keyword>
<feature type="domain" description="F-box" evidence="1">
    <location>
        <begin position="34"/>
        <end position="73"/>
    </location>
</feature>
<dbReference type="PANTHER" id="PTHR31639:SF312">
    <property type="entry name" value="CYCLIN-LIKE F-BOX"/>
    <property type="match status" value="1"/>
</dbReference>
<evidence type="ECO:0000313" key="3">
    <source>
        <dbReference type="Proteomes" id="UP001237642"/>
    </source>
</evidence>
<dbReference type="Pfam" id="PF00646">
    <property type="entry name" value="F-box"/>
    <property type="match status" value="1"/>
</dbReference>
<dbReference type="EMBL" id="JAUIZM010000008">
    <property type="protein sequence ID" value="KAK1367654.1"/>
    <property type="molecule type" value="Genomic_DNA"/>
</dbReference>
<sequence>MTGDVPNMRVYARRHKTTNAKRTRFDSNDDTDRISNLHQDVVECILEHLSVHDAAKTSVLSKEWRNKWGMKNNLVLDEAFFFKVTSNKDKDAYLSVFVRAIEMIILVHKGPILSFSLYIPSELDQCIVSRWMEHFLNKSIKVLEITNSENNVYEVPLFICEGLVELRLTAMILNPLPKPGSFTNLIKVQLNNISITAELSFGSQLKILYLYACTGIQYLSCQFTNANNLTQLLLCESEQIQWRWFECTKQLQGFGLALTNANPSTRKPINLINLLSKTSTITEVFLSGYTVEVLGPLHPMKGLAPKIEILQLAGLGFQNFCQIFNSVCLIRCLPNLQILWIILEPGILKSLNPPADQALSFKGVSLNQLHTVAIGGVVGETIVIHFIKFLLVSSPSLRVMSLFCNIKANAHQEIWKIRQELQQCPRNSSVAKLYLSFLPL</sequence>
<dbReference type="AlphaFoldDB" id="A0AAD8MCF9"/>
<dbReference type="SUPFAM" id="SSF52047">
    <property type="entry name" value="RNI-like"/>
    <property type="match status" value="1"/>
</dbReference>
<name>A0AAD8MCF9_9APIA</name>
<evidence type="ECO:0000313" key="2">
    <source>
        <dbReference type="EMBL" id="KAK1367654.1"/>
    </source>
</evidence>
<accession>A0AAD8MCF9</accession>
<evidence type="ECO:0000259" key="1">
    <source>
        <dbReference type="Pfam" id="PF00646"/>
    </source>
</evidence>
<dbReference type="InterPro" id="IPR036047">
    <property type="entry name" value="F-box-like_dom_sf"/>
</dbReference>
<dbReference type="InterPro" id="IPR001810">
    <property type="entry name" value="F-box_dom"/>
</dbReference>
<comment type="caution">
    <text evidence="2">The sequence shown here is derived from an EMBL/GenBank/DDBJ whole genome shotgun (WGS) entry which is preliminary data.</text>
</comment>
<protein>
    <recommendedName>
        <fullName evidence="1">F-box domain-containing protein</fullName>
    </recommendedName>
</protein>
<dbReference type="PANTHER" id="PTHR31639">
    <property type="entry name" value="F-BOX PROTEIN-LIKE"/>
    <property type="match status" value="1"/>
</dbReference>